<sequence>MSADSFSGLMMLRRFVELAHHIPGRIRLRFTNKLVASVGKSKLSALDELCGKDNCLRSYTLNTDTGSLLLEYDAKRLPPMLLDQLFGDDDQLAQQALTQILPIISPAETQ</sequence>
<organism evidence="1 2">
    <name type="scientific">Pragia fontium DSM 5563 = ATCC 49100</name>
    <dbReference type="NCBI Taxonomy" id="1122977"/>
    <lineage>
        <taxon>Bacteria</taxon>
        <taxon>Pseudomonadati</taxon>
        <taxon>Pseudomonadota</taxon>
        <taxon>Gammaproteobacteria</taxon>
        <taxon>Enterobacterales</taxon>
        <taxon>Budviciaceae</taxon>
        <taxon>Pragia</taxon>
    </lineage>
</organism>
<dbReference type="EMBL" id="FOLW01000003">
    <property type="protein sequence ID" value="SFC67175.1"/>
    <property type="molecule type" value="Genomic_DNA"/>
</dbReference>
<dbReference type="Pfam" id="PF19991">
    <property type="entry name" value="HMA_2"/>
    <property type="match status" value="1"/>
</dbReference>
<comment type="caution">
    <text evidence="1">The sequence shown here is derived from an EMBL/GenBank/DDBJ whole genome shotgun (WGS) entry which is preliminary data.</text>
</comment>
<dbReference type="AlphaFoldDB" id="A0AAJ5BGX9"/>
<evidence type="ECO:0000313" key="1">
    <source>
        <dbReference type="EMBL" id="SFC67175.1"/>
    </source>
</evidence>
<dbReference type="Proteomes" id="UP000226420">
    <property type="component" value="Unassembled WGS sequence"/>
</dbReference>
<proteinExistence type="predicted"/>
<name>A0AAJ5BGX9_9GAMM</name>
<accession>A0AAJ5BGX9</accession>
<protein>
    <submittedName>
        <fullName evidence="1">Uncharacterized protein</fullName>
    </submittedName>
</protein>
<dbReference type="RefSeq" id="WP_047781829.1">
    <property type="nucleotide sequence ID" value="NZ_FOLW01000003.1"/>
</dbReference>
<reference evidence="1 2" key="1">
    <citation type="submission" date="2016-10" db="EMBL/GenBank/DDBJ databases">
        <authorList>
            <person name="Varghese N."/>
            <person name="Submissions S."/>
        </authorList>
    </citation>
    <scope>NUCLEOTIDE SEQUENCE [LARGE SCALE GENOMIC DNA]</scope>
    <source>
        <strain evidence="1 2">DSM 5563</strain>
    </source>
</reference>
<evidence type="ECO:0000313" key="2">
    <source>
        <dbReference type="Proteomes" id="UP000226420"/>
    </source>
</evidence>
<gene>
    <name evidence="1" type="ORF">SAMN02745723_103269</name>
</gene>